<dbReference type="Proteomes" id="UP001596310">
    <property type="component" value="Unassembled WGS sequence"/>
</dbReference>
<keyword evidence="1" id="KW-0812">Transmembrane</keyword>
<dbReference type="EMBL" id="JBHSSM010000019">
    <property type="protein sequence ID" value="MFC6315677.1"/>
    <property type="molecule type" value="Genomic_DNA"/>
</dbReference>
<dbReference type="InterPro" id="IPR005325">
    <property type="entry name" value="DUF308_memb"/>
</dbReference>
<feature type="transmembrane region" description="Helical" evidence="1">
    <location>
        <begin position="125"/>
        <end position="143"/>
    </location>
</feature>
<sequence length="175" mass="19439">MDKLVKNIKRNMWLRAAIFIVLGLALAFYPQLSLNGIVKLIALYLAIMGAIDLIGGNKERTQGAAMNQTMIGGIIKLVAAVFVFFFAKGLLNLIPFILGIVLLVHGINYVMQLRGHRQYVNVSPVPGYIYGILLIIAAVVMIWNPFSTITVLIRIFGWILVVMGIFEIAGTRFFK</sequence>
<feature type="transmembrane region" description="Helical" evidence="1">
    <location>
        <begin position="36"/>
        <end position="55"/>
    </location>
</feature>
<reference evidence="3" key="1">
    <citation type="journal article" date="2019" name="Int. J. Syst. Evol. Microbiol.">
        <title>The Global Catalogue of Microorganisms (GCM) 10K type strain sequencing project: providing services to taxonomists for standard genome sequencing and annotation.</title>
        <authorList>
            <consortium name="The Broad Institute Genomics Platform"/>
            <consortium name="The Broad Institute Genome Sequencing Center for Infectious Disease"/>
            <person name="Wu L."/>
            <person name="Ma J."/>
        </authorList>
    </citation>
    <scope>NUCLEOTIDE SEQUENCE [LARGE SCALE GENOMIC DNA]</scope>
    <source>
        <strain evidence="3">CCM 8897</strain>
    </source>
</reference>
<dbReference type="Pfam" id="PF03729">
    <property type="entry name" value="DUF308"/>
    <property type="match status" value="2"/>
</dbReference>
<protein>
    <submittedName>
        <fullName evidence="2">DUF308 domain-containing protein</fullName>
    </submittedName>
</protein>
<evidence type="ECO:0000256" key="1">
    <source>
        <dbReference type="SAM" id="Phobius"/>
    </source>
</evidence>
<proteinExistence type="predicted"/>
<evidence type="ECO:0000313" key="2">
    <source>
        <dbReference type="EMBL" id="MFC6315677.1"/>
    </source>
</evidence>
<dbReference type="InterPro" id="IPR052712">
    <property type="entry name" value="Acid_resist_chaperone_HdeD"/>
</dbReference>
<feature type="transmembrane region" description="Helical" evidence="1">
    <location>
        <begin position="12"/>
        <end position="30"/>
    </location>
</feature>
<dbReference type="PANTHER" id="PTHR34989">
    <property type="entry name" value="PROTEIN HDED"/>
    <property type="match status" value="1"/>
</dbReference>
<gene>
    <name evidence="2" type="ORF">ACFQHW_08895</name>
</gene>
<dbReference type="PANTHER" id="PTHR34989:SF1">
    <property type="entry name" value="PROTEIN HDED"/>
    <property type="match status" value="1"/>
</dbReference>
<evidence type="ECO:0000313" key="3">
    <source>
        <dbReference type="Proteomes" id="UP001596310"/>
    </source>
</evidence>
<feature type="transmembrane region" description="Helical" evidence="1">
    <location>
        <begin position="93"/>
        <end position="113"/>
    </location>
</feature>
<keyword evidence="1" id="KW-1133">Transmembrane helix</keyword>
<accession>A0ABW1UNY5</accession>
<keyword evidence="3" id="KW-1185">Reference proteome</keyword>
<comment type="caution">
    <text evidence="2">The sequence shown here is derived from an EMBL/GenBank/DDBJ whole genome shotgun (WGS) entry which is preliminary data.</text>
</comment>
<feature type="transmembrane region" description="Helical" evidence="1">
    <location>
        <begin position="67"/>
        <end position="87"/>
    </location>
</feature>
<organism evidence="2 3">
    <name type="scientific">Lapidilactobacillus achengensis</name>
    <dbReference type="NCBI Taxonomy" id="2486000"/>
    <lineage>
        <taxon>Bacteria</taxon>
        <taxon>Bacillati</taxon>
        <taxon>Bacillota</taxon>
        <taxon>Bacilli</taxon>
        <taxon>Lactobacillales</taxon>
        <taxon>Lactobacillaceae</taxon>
        <taxon>Lapidilactobacillus</taxon>
    </lineage>
</organism>
<feature type="transmembrane region" description="Helical" evidence="1">
    <location>
        <begin position="149"/>
        <end position="169"/>
    </location>
</feature>
<dbReference type="RefSeq" id="WP_125600638.1">
    <property type="nucleotide sequence ID" value="NZ_JBHSSM010000019.1"/>
</dbReference>
<keyword evidence="1" id="KW-0472">Membrane</keyword>
<name>A0ABW1UNY5_9LACO</name>